<feature type="domain" description="FAD-binding PCMH-type" evidence="8">
    <location>
        <begin position="149"/>
        <end position="266"/>
    </location>
</feature>
<accession>A0ABP0FAK4</accession>
<sequence length="578" mass="66754">MSTTIEMEYDNCCNVSKVPPGRHPNKLSDKCQCNVRFATEKKLCKSKLVYSMKLRLLTSDDISTLKELCMEWFPIKYPDSWIQNAIRRRFCSAPHKHEERVDAICNQVKKRNKLPSFLKKPLCTSRPNWLSLSTTFFQKNKCDKISIPLYDILHLDEQRMVVKVEPMVSVGDMVSYLVPRGYTLAVTLEIGDATCGGLALAVGMTTYSHKVGLYQEAVESFDIVLSDGSLIHVTRNNEHKDLFYCLPWSHGTLGFLVALELKIIPVKPYVHMRYIPVKGQKAYCDKLRKLSGALDKEALMPDYLEATVYSREEAVIMVGNFADVKSTNDKKLINHVARWYKPWFYKHVENFLHLGEGEEFIPLGDYLLRHNRSIFWVVESMIPFGNHPVFRYFLGWLCPPKPAFLKFSTTPGIRAMTFTKQVFQDIVLPMTVLEKSIDVAESLFDTYPVLIYPCRIYNHGEHMGQLRPPRPDQMCPNGNYGMFYDLGVYGVPGKVKRRERYDAVEAMRAMEKFIRDSGGYSFLYADIFMTSEEFNEMFDLTLYNQCREKYKAEDAFPHLYEKVRPEVDVFAIGKAHAN</sequence>
<dbReference type="Gene3D" id="3.30.465.10">
    <property type="match status" value="1"/>
</dbReference>
<evidence type="ECO:0000313" key="10">
    <source>
        <dbReference type="Proteomes" id="UP001642483"/>
    </source>
</evidence>
<evidence type="ECO:0000256" key="7">
    <source>
        <dbReference type="ARBA" id="ARBA00052927"/>
    </source>
</evidence>
<dbReference type="PANTHER" id="PTHR10801:SF2">
    <property type="entry name" value="FAD-BINDING PCMH-TYPE DOMAIN-CONTAINING PROTEIN"/>
    <property type="match status" value="1"/>
</dbReference>
<reference evidence="9 10" key="1">
    <citation type="submission" date="2024-02" db="EMBL/GenBank/DDBJ databases">
        <authorList>
            <person name="Daric V."/>
            <person name="Darras S."/>
        </authorList>
    </citation>
    <scope>NUCLEOTIDE SEQUENCE [LARGE SCALE GENOMIC DNA]</scope>
</reference>
<dbReference type="Proteomes" id="UP001642483">
    <property type="component" value="Unassembled WGS sequence"/>
</dbReference>
<proteinExistence type="predicted"/>
<protein>
    <recommendedName>
        <fullName evidence="2">Delta(24)-sterol reductase</fullName>
        <ecNumber evidence="2">1.3.1.72</ecNumber>
    </recommendedName>
</protein>
<keyword evidence="4" id="KW-1133">Transmembrane helix</keyword>
<comment type="caution">
    <text evidence="9">The sequence shown here is derived from an EMBL/GenBank/DDBJ whole genome shotgun (WGS) entry which is preliminary data.</text>
</comment>
<evidence type="ECO:0000256" key="6">
    <source>
        <dbReference type="ARBA" id="ARBA00051033"/>
    </source>
</evidence>
<comment type="catalytic activity">
    <reaction evidence="7">
        <text>5alpha-cholest-8-en-3beta-ol + NADP(+) = zymosterol + NADPH + H(+)</text>
        <dbReference type="Rhea" id="RHEA:36399"/>
        <dbReference type="ChEBI" id="CHEBI:15378"/>
        <dbReference type="ChEBI" id="CHEBI:16608"/>
        <dbReference type="ChEBI" id="CHEBI:18252"/>
        <dbReference type="ChEBI" id="CHEBI:57783"/>
        <dbReference type="ChEBI" id="CHEBI:58349"/>
        <dbReference type="EC" id="1.3.1.72"/>
    </reaction>
    <physiologicalReaction direction="right-to-left" evidence="7">
        <dbReference type="Rhea" id="RHEA:36401"/>
    </physiologicalReaction>
</comment>
<name>A0ABP0FAK4_CLALP</name>
<dbReference type="InterPro" id="IPR036318">
    <property type="entry name" value="FAD-bd_PCMH-like_sf"/>
</dbReference>
<evidence type="ECO:0000256" key="2">
    <source>
        <dbReference type="ARBA" id="ARBA00012405"/>
    </source>
</evidence>
<gene>
    <name evidence="9" type="ORF">CVLEPA_LOCUS4728</name>
</gene>
<organism evidence="9 10">
    <name type="scientific">Clavelina lepadiformis</name>
    <name type="common">Light-bulb sea squirt</name>
    <name type="synonym">Ascidia lepadiformis</name>
    <dbReference type="NCBI Taxonomy" id="159417"/>
    <lineage>
        <taxon>Eukaryota</taxon>
        <taxon>Metazoa</taxon>
        <taxon>Chordata</taxon>
        <taxon>Tunicata</taxon>
        <taxon>Ascidiacea</taxon>
        <taxon>Aplousobranchia</taxon>
        <taxon>Clavelinidae</taxon>
        <taxon>Clavelina</taxon>
    </lineage>
</organism>
<dbReference type="InterPro" id="IPR006094">
    <property type="entry name" value="Oxid_FAD_bind_N"/>
</dbReference>
<dbReference type="Gene3D" id="3.40.630.30">
    <property type="match status" value="1"/>
</dbReference>
<keyword evidence="10" id="KW-1185">Reference proteome</keyword>
<keyword evidence="5" id="KW-0472">Membrane</keyword>
<keyword evidence="3" id="KW-0812">Transmembrane</keyword>
<evidence type="ECO:0000256" key="5">
    <source>
        <dbReference type="ARBA" id="ARBA00023136"/>
    </source>
</evidence>
<comment type="catalytic activity">
    <reaction evidence="6">
        <text>lanosterol + NADPH + H(+) = 24,25-dihydrolanosterol + NADP(+)</text>
        <dbReference type="Rhea" id="RHEA:33919"/>
        <dbReference type="ChEBI" id="CHEBI:15378"/>
        <dbReference type="ChEBI" id="CHEBI:16521"/>
        <dbReference type="ChEBI" id="CHEBI:28113"/>
        <dbReference type="ChEBI" id="CHEBI:57783"/>
        <dbReference type="ChEBI" id="CHEBI:58349"/>
    </reaction>
    <physiologicalReaction direction="left-to-right" evidence="6">
        <dbReference type="Rhea" id="RHEA:33920"/>
    </physiologicalReaction>
</comment>
<dbReference type="Pfam" id="PF01565">
    <property type="entry name" value="FAD_binding_4"/>
    <property type="match status" value="1"/>
</dbReference>
<comment type="subcellular location">
    <subcellularLocation>
        <location evidence="1">Membrane</location>
        <topology evidence="1">Single-pass membrane protein</topology>
    </subcellularLocation>
</comment>
<evidence type="ECO:0000256" key="1">
    <source>
        <dbReference type="ARBA" id="ARBA00004167"/>
    </source>
</evidence>
<evidence type="ECO:0000256" key="3">
    <source>
        <dbReference type="ARBA" id="ARBA00022692"/>
    </source>
</evidence>
<evidence type="ECO:0000259" key="8">
    <source>
        <dbReference type="PROSITE" id="PS51387"/>
    </source>
</evidence>
<dbReference type="SUPFAM" id="SSF56176">
    <property type="entry name" value="FAD-binding/transporter-associated domain-like"/>
    <property type="match status" value="1"/>
</dbReference>
<dbReference type="InterPro" id="IPR016169">
    <property type="entry name" value="FAD-bd_PCMH_sub2"/>
</dbReference>
<dbReference type="InterPro" id="IPR016166">
    <property type="entry name" value="FAD-bd_PCMH"/>
</dbReference>
<dbReference type="EMBL" id="CAWYQH010000013">
    <property type="protein sequence ID" value="CAK8675108.1"/>
    <property type="molecule type" value="Genomic_DNA"/>
</dbReference>
<dbReference type="PROSITE" id="PS51387">
    <property type="entry name" value="FAD_PCMH"/>
    <property type="match status" value="1"/>
</dbReference>
<evidence type="ECO:0000256" key="4">
    <source>
        <dbReference type="ARBA" id="ARBA00022989"/>
    </source>
</evidence>
<dbReference type="PANTHER" id="PTHR10801">
    <property type="entry name" value="24-DEHYDROCHOLESTEROL REDUCTASE"/>
    <property type="match status" value="1"/>
</dbReference>
<dbReference type="InterPro" id="IPR040165">
    <property type="entry name" value="Diminuto-like"/>
</dbReference>
<evidence type="ECO:0000313" key="9">
    <source>
        <dbReference type="EMBL" id="CAK8675108.1"/>
    </source>
</evidence>
<dbReference type="EC" id="1.3.1.72" evidence="2"/>